<evidence type="ECO:0000313" key="1">
    <source>
        <dbReference type="EMBL" id="KJH69876.1"/>
    </source>
</evidence>
<dbReference type="EMBL" id="JYON01000032">
    <property type="protein sequence ID" value="KJH69876.1"/>
    <property type="molecule type" value="Genomic_DNA"/>
</dbReference>
<dbReference type="AlphaFoldDB" id="A0A0D8ZRQ0"/>
<dbReference type="RefSeq" id="WP_045056713.1">
    <property type="nucleotide sequence ID" value="NZ_CAWMDP010000029.1"/>
</dbReference>
<proteinExistence type="predicted"/>
<evidence type="ECO:0000313" key="2">
    <source>
        <dbReference type="Proteomes" id="UP000032452"/>
    </source>
</evidence>
<name>A0A0D8ZRQ0_9CYAN</name>
<protein>
    <submittedName>
        <fullName evidence="1">Uncharacterized protein</fullName>
    </submittedName>
</protein>
<gene>
    <name evidence="1" type="ORF">UH38_21310</name>
</gene>
<reference evidence="1 2" key="1">
    <citation type="submission" date="2015-02" db="EMBL/GenBank/DDBJ databases">
        <title>Draft genome of a novel marine cyanobacterium (Chroococcales) isolated from South Atlantic Ocean.</title>
        <authorList>
            <person name="Rigonato J."/>
            <person name="Alvarenga D.O."/>
            <person name="Branco L.H."/>
            <person name="Varani A.M."/>
            <person name="Brandini F.P."/>
            <person name="Fiore M.F."/>
        </authorList>
    </citation>
    <scope>NUCLEOTIDE SEQUENCE [LARGE SCALE GENOMIC DNA]</scope>
    <source>
        <strain evidence="1 2">CENA595</strain>
    </source>
</reference>
<accession>A0A0D8ZRQ0</accession>
<sequence length="63" mass="6928">MNEIQAQIRAKSAQASQLSQEATIAFRAKNFATGKRLMAQAVAASIDCQRLIQEYTQQQATAK</sequence>
<keyword evidence="2" id="KW-1185">Reference proteome</keyword>
<organism evidence="1 2">
    <name type="scientific">Aliterella atlantica CENA595</name>
    <dbReference type="NCBI Taxonomy" id="1618023"/>
    <lineage>
        <taxon>Bacteria</taxon>
        <taxon>Bacillati</taxon>
        <taxon>Cyanobacteriota</taxon>
        <taxon>Cyanophyceae</taxon>
        <taxon>Chroococcidiopsidales</taxon>
        <taxon>Aliterellaceae</taxon>
        <taxon>Aliterella</taxon>
    </lineage>
</organism>
<dbReference type="Proteomes" id="UP000032452">
    <property type="component" value="Unassembled WGS sequence"/>
</dbReference>
<comment type="caution">
    <text evidence="1">The sequence shown here is derived from an EMBL/GenBank/DDBJ whole genome shotgun (WGS) entry which is preliminary data.</text>
</comment>